<comment type="caution">
    <text evidence="2">The sequence shown here is derived from an EMBL/GenBank/DDBJ whole genome shotgun (WGS) entry which is preliminary data.</text>
</comment>
<gene>
    <name evidence="2" type="ORF">IPJ27_02965</name>
</gene>
<protein>
    <submittedName>
        <fullName evidence="2">DUF599 family protein</fullName>
    </submittedName>
</protein>
<proteinExistence type="predicted"/>
<evidence type="ECO:0000313" key="2">
    <source>
        <dbReference type="EMBL" id="MBK7673796.1"/>
    </source>
</evidence>
<name>A0A935PXB6_9PROT</name>
<evidence type="ECO:0000256" key="1">
    <source>
        <dbReference type="SAM" id="Phobius"/>
    </source>
</evidence>
<accession>A0A935PXB6</accession>
<keyword evidence="1" id="KW-1133">Transmembrane helix</keyword>
<reference evidence="2 3" key="1">
    <citation type="submission" date="2020-10" db="EMBL/GenBank/DDBJ databases">
        <title>Connecting structure to function with the recovery of over 1000 high-quality activated sludge metagenome-assembled genomes encoding full-length rRNA genes using long-read sequencing.</title>
        <authorList>
            <person name="Singleton C.M."/>
            <person name="Petriglieri F."/>
            <person name="Kristensen J.M."/>
            <person name="Kirkegaard R.H."/>
            <person name="Michaelsen T.Y."/>
            <person name="Andersen M.H."/>
            <person name="Karst S.M."/>
            <person name="Dueholm M.S."/>
            <person name="Nielsen P.H."/>
            <person name="Albertsen M."/>
        </authorList>
    </citation>
    <scope>NUCLEOTIDE SEQUENCE [LARGE SCALE GENOMIC DNA]</scope>
    <source>
        <strain evidence="2">EsbW_18-Q3-R4-48_BATAC.285</strain>
    </source>
</reference>
<dbReference type="AlphaFoldDB" id="A0A935PXB6"/>
<organism evidence="2 3">
    <name type="scientific">Candidatus Accumulibacter proximus</name>
    <dbReference type="NCBI Taxonomy" id="2954385"/>
    <lineage>
        <taxon>Bacteria</taxon>
        <taxon>Pseudomonadati</taxon>
        <taxon>Pseudomonadota</taxon>
        <taxon>Betaproteobacteria</taxon>
        <taxon>Candidatus Accumulibacter</taxon>
    </lineage>
</organism>
<keyword evidence="1" id="KW-0812">Transmembrane</keyword>
<sequence>MCSGWLFSPLLLAVLALLILLVLYRRDYRSAALESLRN</sequence>
<dbReference type="EMBL" id="JADJMH010000001">
    <property type="protein sequence ID" value="MBK7673796.1"/>
    <property type="molecule type" value="Genomic_DNA"/>
</dbReference>
<feature type="transmembrane region" description="Helical" evidence="1">
    <location>
        <begin position="6"/>
        <end position="24"/>
    </location>
</feature>
<keyword evidence="1" id="KW-0472">Membrane</keyword>
<evidence type="ECO:0000313" key="3">
    <source>
        <dbReference type="Proteomes" id="UP000697998"/>
    </source>
</evidence>
<dbReference type="Proteomes" id="UP000697998">
    <property type="component" value="Unassembled WGS sequence"/>
</dbReference>